<dbReference type="SMART" id="SM00305">
    <property type="entry name" value="HintC"/>
    <property type="match status" value="1"/>
</dbReference>
<dbReference type="PANTHER" id="PTHR11889:SF31">
    <property type="entry name" value="PROTEIN HEDGEHOG"/>
    <property type="match status" value="1"/>
</dbReference>
<feature type="domain" description="Hint" evidence="2">
    <location>
        <begin position="216"/>
        <end position="262"/>
    </location>
</feature>
<dbReference type="InterPro" id="IPR036844">
    <property type="entry name" value="Hint_dom_sf"/>
</dbReference>
<dbReference type="Proteomes" id="UP000663845">
    <property type="component" value="Unassembled WGS sequence"/>
</dbReference>
<dbReference type="GO" id="GO:0016539">
    <property type="term" value="P:intein-mediated protein splicing"/>
    <property type="evidence" value="ECO:0007669"/>
    <property type="project" value="InterPro"/>
</dbReference>
<evidence type="ECO:0000313" key="5">
    <source>
        <dbReference type="EMBL" id="CAF4048095.1"/>
    </source>
</evidence>
<name>A0A819RP28_9BILA</name>
<feature type="chain" id="PRO_5036415810" description="Hint domain-containing protein" evidence="1">
    <location>
        <begin position="24"/>
        <end position="318"/>
    </location>
</feature>
<dbReference type="EMBL" id="CAJOAZ010004189">
    <property type="protein sequence ID" value="CAF4048095.1"/>
    <property type="molecule type" value="Genomic_DNA"/>
</dbReference>
<dbReference type="SUPFAM" id="SSF51294">
    <property type="entry name" value="Hedgehog/intein (Hint) domain"/>
    <property type="match status" value="1"/>
</dbReference>
<organism evidence="5 6">
    <name type="scientific">Adineta steineri</name>
    <dbReference type="NCBI Taxonomy" id="433720"/>
    <lineage>
        <taxon>Eukaryota</taxon>
        <taxon>Metazoa</taxon>
        <taxon>Spiralia</taxon>
        <taxon>Gnathifera</taxon>
        <taxon>Rotifera</taxon>
        <taxon>Eurotatoria</taxon>
        <taxon>Bdelloidea</taxon>
        <taxon>Adinetida</taxon>
        <taxon>Adinetidae</taxon>
        <taxon>Adineta</taxon>
    </lineage>
</organism>
<proteinExistence type="predicted"/>
<gene>
    <name evidence="4" type="ORF">JYZ213_LOCUS12581</name>
    <name evidence="5" type="ORF">OXD698_LOCUS32347</name>
</gene>
<evidence type="ECO:0000259" key="2">
    <source>
        <dbReference type="SMART" id="SM00305"/>
    </source>
</evidence>
<feature type="domain" description="Hint" evidence="3">
    <location>
        <begin position="116"/>
        <end position="218"/>
    </location>
</feature>
<evidence type="ECO:0000313" key="6">
    <source>
        <dbReference type="Proteomes" id="UP000663844"/>
    </source>
</evidence>
<keyword evidence="1" id="KW-0732">Signal</keyword>
<dbReference type="PROSITE" id="PS50817">
    <property type="entry name" value="INTEIN_N_TER"/>
    <property type="match status" value="1"/>
</dbReference>
<dbReference type="CDD" id="cd00081">
    <property type="entry name" value="Hint"/>
    <property type="match status" value="1"/>
</dbReference>
<evidence type="ECO:0000313" key="4">
    <source>
        <dbReference type="EMBL" id="CAF0938358.1"/>
    </source>
</evidence>
<evidence type="ECO:0000259" key="3">
    <source>
        <dbReference type="SMART" id="SM00306"/>
    </source>
</evidence>
<protein>
    <recommendedName>
        <fullName evidence="7">Hint domain-containing protein</fullName>
    </recommendedName>
</protein>
<dbReference type="InterPro" id="IPR003587">
    <property type="entry name" value="Hint_dom_N"/>
</dbReference>
<dbReference type="InterPro" id="IPR003586">
    <property type="entry name" value="Hint_dom_C"/>
</dbReference>
<dbReference type="GO" id="GO:0016540">
    <property type="term" value="P:protein autoprocessing"/>
    <property type="evidence" value="ECO:0007669"/>
    <property type="project" value="InterPro"/>
</dbReference>
<dbReference type="SMART" id="SM00306">
    <property type="entry name" value="HintN"/>
    <property type="match status" value="1"/>
</dbReference>
<evidence type="ECO:0008006" key="7">
    <source>
        <dbReference type="Google" id="ProtNLM"/>
    </source>
</evidence>
<feature type="signal peptide" evidence="1">
    <location>
        <begin position="1"/>
        <end position="23"/>
    </location>
</feature>
<dbReference type="InterPro" id="IPR050387">
    <property type="entry name" value="Hedgehog_Signaling"/>
</dbReference>
<dbReference type="PANTHER" id="PTHR11889">
    <property type="entry name" value="HEDGEHOG"/>
    <property type="match status" value="1"/>
</dbReference>
<dbReference type="InterPro" id="IPR001767">
    <property type="entry name" value="Hedgehog_Hint"/>
</dbReference>
<dbReference type="Proteomes" id="UP000663844">
    <property type="component" value="Unassembled WGS sequence"/>
</dbReference>
<sequence>MYGVLLVFVVVINVLLNPKTITALPGSCLCTCCSGSQCIPTLQPAFRVDACLSCTNARCTAEYPSVCPSELELGSTSKNCLEDTTTTTTTTRTTATTTRFIPTTTTPRATTTTTPPPCFASTTTVRLANGHIKKISDLVVGDLVFVESNEKVISSPILATFRYYRSSIRFVDIYAMGYSIPLRLTPQHSLLVLSNYGKNKRYSFAQNVSVGDLIFSSDLSPLKVVDVKEIIIYDDSVYALLTFEGTIIANDIVASCYGTFDHSTMHMITTPIRWWFLVLFEFRQLIGFDYLQELTSNIIISFVDFYLQFTHQIGSYIQ</sequence>
<dbReference type="Gene3D" id="2.170.16.10">
    <property type="entry name" value="Hedgehog/Intein (Hint) domain"/>
    <property type="match status" value="1"/>
</dbReference>
<dbReference type="AlphaFoldDB" id="A0A819RP28"/>
<reference evidence="5" key="1">
    <citation type="submission" date="2021-02" db="EMBL/GenBank/DDBJ databases">
        <authorList>
            <person name="Nowell W R."/>
        </authorList>
    </citation>
    <scope>NUCLEOTIDE SEQUENCE</scope>
</reference>
<accession>A0A819RP28</accession>
<evidence type="ECO:0000256" key="1">
    <source>
        <dbReference type="SAM" id="SignalP"/>
    </source>
</evidence>
<comment type="caution">
    <text evidence="5">The sequence shown here is derived from an EMBL/GenBank/DDBJ whole genome shotgun (WGS) entry which is preliminary data.</text>
</comment>
<dbReference type="EMBL" id="CAJNOG010000098">
    <property type="protein sequence ID" value="CAF0938358.1"/>
    <property type="molecule type" value="Genomic_DNA"/>
</dbReference>
<dbReference type="Pfam" id="PF01079">
    <property type="entry name" value="Hint"/>
    <property type="match status" value="1"/>
</dbReference>
<dbReference type="InterPro" id="IPR006141">
    <property type="entry name" value="Intein_N"/>
</dbReference>